<protein>
    <submittedName>
        <fullName evidence="1">Ankyrin repeat family protein</fullName>
    </submittedName>
</protein>
<dbReference type="EMBL" id="CM051406">
    <property type="protein sequence ID" value="KAJ4702508.1"/>
    <property type="molecule type" value="Genomic_DNA"/>
</dbReference>
<keyword evidence="2" id="KW-1185">Reference proteome</keyword>
<accession>A0ACC1WUA6</accession>
<gene>
    <name evidence="1" type="ORF">OWV82_022555</name>
</gene>
<name>A0ACC1WUA6_MELAZ</name>
<evidence type="ECO:0000313" key="2">
    <source>
        <dbReference type="Proteomes" id="UP001164539"/>
    </source>
</evidence>
<evidence type="ECO:0000313" key="1">
    <source>
        <dbReference type="EMBL" id="KAJ4702508.1"/>
    </source>
</evidence>
<organism evidence="1 2">
    <name type="scientific">Melia azedarach</name>
    <name type="common">Chinaberry tree</name>
    <dbReference type="NCBI Taxonomy" id="155640"/>
    <lineage>
        <taxon>Eukaryota</taxon>
        <taxon>Viridiplantae</taxon>
        <taxon>Streptophyta</taxon>
        <taxon>Embryophyta</taxon>
        <taxon>Tracheophyta</taxon>
        <taxon>Spermatophyta</taxon>
        <taxon>Magnoliopsida</taxon>
        <taxon>eudicotyledons</taxon>
        <taxon>Gunneridae</taxon>
        <taxon>Pentapetalae</taxon>
        <taxon>rosids</taxon>
        <taxon>malvids</taxon>
        <taxon>Sapindales</taxon>
        <taxon>Meliaceae</taxon>
        <taxon>Melia</taxon>
    </lineage>
</organism>
<comment type="caution">
    <text evidence="1">The sequence shown here is derived from an EMBL/GenBank/DDBJ whole genome shotgun (WGS) entry which is preliminary data.</text>
</comment>
<dbReference type="Proteomes" id="UP001164539">
    <property type="component" value="Chromosome 13"/>
</dbReference>
<proteinExistence type="predicted"/>
<sequence length="834" mass="94364">MRKIKKGKSAYYKLLQFEAKESARSRRQLKLYRAAINGDWEAAKRINDDCEENIGILEISSKGDTALHIATAAKRIDFVKKLVKIMNENDLAKQNGFGMTAVYFAAASGKVELAQEMMKSNKQIAMIPSKNGSLPIEMAASVGHKEMVDYLYEETGHFLTEDNRKELFIRCIETGLYDVASQLLTDYPDLATARSAANNETALHVLARKHLKFSNLANQNQQGIIKKCFHLGAKIIETEKLKALQIVERIWKIVILSSDSQISKLIAEPRKLIFDAAERGNVEFLCILIREYPDILRKIDGTKNRYTIFHIAVKNRQADIFKLIYEIGSMMNLLFKFEDKEGNNILHLAAMLAPPDRLNIVSGAALQMQRELLWFKEVEKFIQPRYAEVRNEKGFTPGALFTKEHEGLREKGEKWMKETASYCMVVAALIATVAFAAAITAPGGNNQDTGFPVFLEKASFKIFAILDAISLVCSIASISTFLSILTSRYTEEDFLWVLPRKLRTGLVASPLEPHYIFSSYVYLVDQFQSSLFRFPFRAVDFNSHTSMKLELAQNDLPRENINMMEQHAEKQSIGDADLALTVTPLIEGHMIRLPEETRIRRLKLYRAARDGDWKAAKRIYHDCEEDIGGLELSENGNTALHVAAYKKQIDFVKELMKIMNENDLKKQNYIGMTALYVAALTGMVELAKEMMKNNKNIAMVRVHNDGILPIHIAALLGHKGMVDYLYQETGDSLTENDMVELFVCCIETSLYDVASELLTRNPNLATARGGYDKETALDVLARKNLKFSKFANQNQQGFIKKCFNLVSGTKALEPEKQKSASISRMHLENSYIVQ</sequence>
<reference evidence="1 2" key="1">
    <citation type="journal article" date="2023" name="Science">
        <title>Complex scaffold remodeling in plant triterpene biosynthesis.</title>
        <authorList>
            <person name="De La Pena R."/>
            <person name="Hodgson H."/>
            <person name="Liu J.C."/>
            <person name="Stephenson M.J."/>
            <person name="Martin A.C."/>
            <person name="Owen C."/>
            <person name="Harkess A."/>
            <person name="Leebens-Mack J."/>
            <person name="Jimenez L.E."/>
            <person name="Osbourn A."/>
            <person name="Sattely E.S."/>
        </authorList>
    </citation>
    <scope>NUCLEOTIDE SEQUENCE [LARGE SCALE GENOMIC DNA]</scope>
    <source>
        <strain evidence="2">cv. JPN11</strain>
        <tissue evidence="1">Leaf</tissue>
    </source>
</reference>